<dbReference type="Proteomes" id="UP001589810">
    <property type="component" value="Unassembled WGS sequence"/>
</dbReference>
<sequence length="144" mass="16121">MTDVLLVLHLTLAAIWMGAMGYSLTVVQPKVDRFFPDEEKREEFLLLLAHGNRWKVVGLIAALVLTGVALAVDVSWWYAISVALYGIAAAIFWYVSWRHWPARIFAVVEELAGYRRRLRLLASCMTGLVGAAFVFSLAVTVVRP</sequence>
<evidence type="ECO:0000313" key="2">
    <source>
        <dbReference type="EMBL" id="MFC0544987.1"/>
    </source>
</evidence>
<name>A0ABV6MXI3_9PSEU</name>
<keyword evidence="3" id="KW-1185">Reference proteome</keyword>
<keyword evidence="1" id="KW-0812">Transmembrane</keyword>
<evidence type="ECO:0008006" key="4">
    <source>
        <dbReference type="Google" id="ProtNLM"/>
    </source>
</evidence>
<protein>
    <recommendedName>
        <fullName evidence="4">Copper resistance protein D domain-containing protein</fullName>
    </recommendedName>
</protein>
<dbReference type="EMBL" id="JBHLUD010000008">
    <property type="protein sequence ID" value="MFC0544987.1"/>
    <property type="molecule type" value="Genomic_DNA"/>
</dbReference>
<evidence type="ECO:0000256" key="1">
    <source>
        <dbReference type="SAM" id="Phobius"/>
    </source>
</evidence>
<evidence type="ECO:0000313" key="3">
    <source>
        <dbReference type="Proteomes" id="UP001589810"/>
    </source>
</evidence>
<keyword evidence="1" id="KW-1133">Transmembrane helix</keyword>
<comment type="caution">
    <text evidence="2">The sequence shown here is derived from an EMBL/GenBank/DDBJ whole genome shotgun (WGS) entry which is preliminary data.</text>
</comment>
<feature type="transmembrane region" description="Helical" evidence="1">
    <location>
        <begin position="118"/>
        <end position="142"/>
    </location>
</feature>
<organism evidence="2 3">
    <name type="scientific">Kutzneria chonburiensis</name>
    <dbReference type="NCBI Taxonomy" id="1483604"/>
    <lineage>
        <taxon>Bacteria</taxon>
        <taxon>Bacillati</taxon>
        <taxon>Actinomycetota</taxon>
        <taxon>Actinomycetes</taxon>
        <taxon>Pseudonocardiales</taxon>
        <taxon>Pseudonocardiaceae</taxon>
        <taxon>Kutzneria</taxon>
    </lineage>
</organism>
<accession>A0ABV6MXI3</accession>
<gene>
    <name evidence="2" type="ORF">ACFFH7_26010</name>
</gene>
<keyword evidence="1" id="KW-0472">Membrane</keyword>
<feature type="transmembrane region" description="Helical" evidence="1">
    <location>
        <begin position="6"/>
        <end position="24"/>
    </location>
</feature>
<feature type="transmembrane region" description="Helical" evidence="1">
    <location>
        <begin position="76"/>
        <end position="97"/>
    </location>
</feature>
<dbReference type="RefSeq" id="WP_273936287.1">
    <property type="nucleotide sequence ID" value="NZ_CP097263.1"/>
</dbReference>
<proteinExistence type="predicted"/>
<reference evidence="2 3" key="1">
    <citation type="submission" date="2024-09" db="EMBL/GenBank/DDBJ databases">
        <authorList>
            <person name="Sun Q."/>
            <person name="Mori K."/>
        </authorList>
    </citation>
    <scope>NUCLEOTIDE SEQUENCE [LARGE SCALE GENOMIC DNA]</scope>
    <source>
        <strain evidence="2 3">TBRC 1432</strain>
    </source>
</reference>